<dbReference type="SUPFAM" id="SSF75217">
    <property type="entry name" value="alpha/beta knot"/>
    <property type="match status" value="1"/>
</dbReference>
<name>A0A916JNC1_9FLAO</name>
<evidence type="ECO:0000313" key="5">
    <source>
        <dbReference type="Proteomes" id="UP000683507"/>
    </source>
</evidence>
<feature type="domain" description="tRNA/rRNA methyltransferase SpoU type" evidence="3">
    <location>
        <begin position="25"/>
        <end position="178"/>
    </location>
</feature>
<sequence>MSKSYSVLDQNEDVSFSLRPEGDALVAVLENPNYIRNIGTVIRNVNALGVDALLVVDNLNRLDADISELRQRKSLLKYSNGAVKWTNVKRFETVEQCFSFLEEHQFVSVGTSPHHICNKQVKLSDSKLAHQRLAIWFGEESKGLSEEVAEGCEYCLTIEMKGRVESLNLSTTTGIVLHEAVRQRSKQAG</sequence>
<evidence type="ECO:0000256" key="2">
    <source>
        <dbReference type="ARBA" id="ARBA00022679"/>
    </source>
</evidence>
<dbReference type="InterPro" id="IPR001537">
    <property type="entry name" value="SpoU_MeTrfase"/>
</dbReference>
<keyword evidence="1 4" id="KW-0489">Methyltransferase</keyword>
<dbReference type="Gene3D" id="3.40.1280.10">
    <property type="match status" value="1"/>
</dbReference>
<evidence type="ECO:0000256" key="1">
    <source>
        <dbReference type="ARBA" id="ARBA00022603"/>
    </source>
</evidence>
<dbReference type="RefSeq" id="WP_258542447.1">
    <property type="nucleotide sequence ID" value="NZ_OU015584.1"/>
</dbReference>
<organism evidence="4 5">
    <name type="scientific">Parvicella tangerina</name>
    <dbReference type="NCBI Taxonomy" id="2829795"/>
    <lineage>
        <taxon>Bacteria</taxon>
        <taxon>Pseudomonadati</taxon>
        <taxon>Bacteroidota</taxon>
        <taxon>Flavobacteriia</taxon>
        <taxon>Flavobacteriales</taxon>
        <taxon>Parvicellaceae</taxon>
        <taxon>Parvicella</taxon>
    </lineage>
</organism>
<dbReference type="GO" id="GO:0005829">
    <property type="term" value="C:cytosol"/>
    <property type="evidence" value="ECO:0007669"/>
    <property type="project" value="TreeGrafter"/>
</dbReference>
<dbReference type="InterPro" id="IPR029026">
    <property type="entry name" value="tRNA_m1G_MTases_N"/>
</dbReference>
<keyword evidence="2 4" id="KW-0808">Transferase</keyword>
<dbReference type="EC" id="2.1.1.185" evidence="4"/>
<dbReference type="Proteomes" id="UP000683507">
    <property type="component" value="Chromosome"/>
</dbReference>
<dbReference type="GO" id="GO:0003723">
    <property type="term" value="F:RNA binding"/>
    <property type="evidence" value="ECO:0007669"/>
    <property type="project" value="InterPro"/>
</dbReference>
<dbReference type="Pfam" id="PF00588">
    <property type="entry name" value="SpoU_methylase"/>
    <property type="match status" value="1"/>
</dbReference>
<dbReference type="InterPro" id="IPR004441">
    <property type="entry name" value="rRNA_MeTrfase_TrmH"/>
</dbReference>
<dbReference type="PANTHER" id="PTHR46429:SF1">
    <property type="entry name" value="23S RRNA (GUANOSINE-2'-O-)-METHYLTRANSFERASE RLMB"/>
    <property type="match status" value="1"/>
</dbReference>
<accession>A0A916JNC1</accession>
<evidence type="ECO:0000313" key="4">
    <source>
        <dbReference type="EMBL" id="CAG5083504.1"/>
    </source>
</evidence>
<proteinExistence type="predicted"/>
<keyword evidence="5" id="KW-1185">Reference proteome</keyword>
<dbReference type="EMBL" id="OU015584">
    <property type="protein sequence ID" value="CAG5083504.1"/>
    <property type="molecule type" value="Genomic_DNA"/>
</dbReference>
<dbReference type="GO" id="GO:0032259">
    <property type="term" value="P:methylation"/>
    <property type="evidence" value="ECO:0007669"/>
    <property type="project" value="UniProtKB-KW"/>
</dbReference>
<protein>
    <submittedName>
        <fullName evidence="4">23S rRNA (Guanosine-2'-O-)-methyltransferase RlmB</fullName>
        <ecNumber evidence="4">2.1.1.185</ecNumber>
    </submittedName>
</protein>
<dbReference type="GO" id="GO:0006396">
    <property type="term" value="P:RNA processing"/>
    <property type="evidence" value="ECO:0007669"/>
    <property type="project" value="InterPro"/>
</dbReference>
<dbReference type="AlphaFoldDB" id="A0A916JNC1"/>
<dbReference type="InterPro" id="IPR029028">
    <property type="entry name" value="Alpha/beta_knot_MTases"/>
</dbReference>
<reference evidence="4" key="1">
    <citation type="submission" date="2021-04" db="EMBL/GenBank/DDBJ databases">
        <authorList>
            <person name="Rodrigo-Torres L."/>
            <person name="Arahal R. D."/>
            <person name="Lucena T."/>
        </authorList>
    </citation>
    <scope>NUCLEOTIDE SEQUENCE</scope>
    <source>
        <strain evidence="4">AS29M-1</strain>
    </source>
</reference>
<dbReference type="GO" id="GO:0008173">
    <property type="term" value="F:RNA methyltransferase activity"/>
    <property type="evidence" value="ECO:0007669"/>
    <property type="project" value="InterPro"/>
</dbReference>
<evidence type="ECO:0000259" key="3">
    <source>
        <dbReference type="Pfam" id="PF00588"/>
    </source>
</evidence>
<gene>
    <name evidence="4" type="primary">rlmB</name>
    <name evidence="4" type="ORF">CRYO30217_02216</name>
</gene>
<dbReference type="PANTHER" id="PTHR46429">
    <property type="entry name" value="23S RRNA (GUANOSINE-2'-O-)-METHYLTRANSFERASE RLMB"/>
    <property type="match status" value="1"/>
</dbReference>
<dbReference type="KEGG" id="ptan:CRYO30217_02216"/>